<proteinExistence type="predicted"/>
<sequence length="330" mass="37295">MGTWEAAVWVQKLVADSAAIFVWTSRSCRRQSGSTWQLGVLLAPPTYLVEPLGRNEIHLLSRGHLESTSASFQNFDFDGALLVLNSKTAYHLEHNTNRIAVVKNASWWFKQKSCLRAEHVDDGVDIGRRMAQHGPYSYKSTHAWINFSAVPYYVLNYFQGVAMHLTRASRRTLGQALSAFPSQLAHGVLKDSSLMIITAVPAIYGESTVSRHWLPSSVDGDCRLSTAIDSWVDSPLPLVARWSSLTMRLNKGLIFSEQVILTILRNWSPFNRRNPKRNPGYHITEQLTVGVVLSWRLRCCKSQFELANARSAFAERILGRLSNYRNPVYE</sequence>
<organism evidence="1 2">
    <name type="scientific">Favolaschia claudopus</name>
    <dbReference type="NCBI Taxonomy" id="2862362"/>
    <lineage>
        <taxon>Eukaryota</taxon>
        <taxon>Fungi</taxon>
        <taxon>Dikarya</taxon>
        <taxon>Basidiomycota</taxon>
        <taxon>Agaricomycotina</taxon>
        <taxon>Agaricomycetes</taxon>
        <taxon>Agaricomycetidae</taxon>
        <taxon>Agaricales</taxon>
        <taxon>Marasmiineae</taxon>
        <taxon>Mycenaceae</taxon>
        <taxon>Favolaschia</taxon>
    </lineage>
</organism>
<comment type="caution">
    <text evidence="1">The sequence shown here is derived from an EMBL/GenBank/DDBJ whole genome shotgun (WGS) entry which is preliminary data.</text>
</comment>
<protein>
    <submittedName>
        <fullName evidence="1">Uncharacterized protein</fullName>
    </submittedName>
</protein>
<dbReference type="EMBL" id="JAWWNJ010000007">
    <property type="protein sequence ID" value="KAK7052325.1"/>
    <property type="molecule type" value="Genomic_DNA"/>
</dbReference>
<reference evidence="1 2" key="1">
    <citation type="journal article" date="2024" name="J Genomics">
        <title>Draft genome sequencing and assembly of Favolaschia claudopus CIRM-BRFM 2984 isolated from oak limbs.</title>
        <authorList>
            <person name="Navarro D."/>
            <person name="Drula E."/>
            <person name="Chaduli D."/>
            <person name="Cazenave R."/>
            <person name="Ahrendt S."/>
            <person name="Wang J."/>
            <person name="Lipzen A."/>
            <person name="Daum C."/>
            <person name="Barry K."/>
            <person name="Grigoriev I.V."/>
            <person name="Favel A."/>
            <person name="Rosso M.N."/>
            <person name="Martin F."/>
        </authorList>
    </citation>
    <scope>NUCLEOTIDE SEQUENCE [LARGE SCALE GENOMIC DNA]</scope>
    <source>
        <strain evidence="1 2">CIRM-BRFM 2984</strain>
    </source>
</reference>
<dbReference type="Proteomes" id="UP001362999">
    <property type="component" value="Unassembled WGS sequence"/>
</dbReference>
<keyword evidence="2" id="KW-1185">Reference proteome</keyword>
<evidence type="ECO:0000313" key="1">
    <source>
        <dbReference type="EMBL" id="KAK7052325.1"/>
    </source>
</evidence>
<evidence type="ECO:0000313" key="2">
    <source>
        <dbReference type="Proteomes" id="UP001362999"/>
    </source>
</evidence>
<gene>
    <name evidence="1" type="ORF">R3P38DRAFT_3595024</name>
</gene>
<accession>A0AAW0DI61</accession>
<name>A0AAW0DI61_9AGAR</name>
<dbReference type="AlphaFoldDB" id="A0AAW0DI61"/>